<sequence length="409" mass="45747">MLTDLPETDRPANRPSTLLTPEANQTLFNLLSADDCLSLSTTAIEHWPQSGHTIPALLMACLVRHRTNGQHFIRVYDLTHNEVVCFVDLATPGLERDIRPMHMKFTAPGDEEPVRLNFINKVEAKHFEDMVFQTMADKEKQLMVYKRQFNQLAMGGDVEEPGGQGLEGTAHSEPKDDIQTENQWSPLLGAERRQTLSELLCEDRCRSLIAAIVKFKHRENAWAGRESVACVVVGADNYHAIHVYDISWGRSKCVYKRILTAQVVDEDSEFTYTVDTDEPVVHRIVGKYKSVILRFVDESEAKHFRALVVEIMERVAPKEPAVMVVEAPVDAEPPSRICFMGQHYRRQLSQSIDSVNIASDRQSVLTAPAPDLAVTVDLNDGQGSGNDTKISKGEVSGKRVPKKGKGMPC</sequence>
<dbReference type="EMBL" id="CAJPVJ010002627">
    <property type="protein sequence ID" value="CAG2166560.1"/>
    <property type="molecule type" value="Genomic_DNA"/>
</dbReference>
<dbReference type="OrthoDB" id="8963340at2759"/>
<organism evidence="2">
    <name type="scientific">Oppiella nova</name>
    <dbReference type="NCBI Taxonomy" id="334625"/>
    <lineage>
        <taxon>Eukaryota</taxon>
        <taxon>Metazoa</taxon>
        <taxon>Ecdysozoa</taxon>
        <taxon>Arthropoda</taxon>
        <taxon>Chelicerata</taxon>
        <taxon>Arachnida</taxon>
        <taxon>Acari</taxon>
        <taxon>Acariformes</taxon>
        <taxon>Sarcoptiformes</taxon>
        <taxon>Oribatida</taxon>
        <taxon>Brachypylina</taxon>
        <taxon>Oppioidea</taxon>
        <taxon>Oppiidae</taxon>
        <taxon>Oppiella</taxon>
    </lineage>
</organism>
<proteinExistence type="predicted"/>
<evidence type="ECO:0000256" key="1">
    <source>
        <dbReference type="SAM" id="MobiDB-lite"/>
    </source>
</evidence>
<reference evidence="2" key="1">
    <citation type="submission" date="2020-11" db="EMBL/GenBank/DDBJ databases">
        <authorList>
            <person name="Tran Van P."/>
        </authorList>
    </citation>
    <scope>NUCLEOTIDE SEQUENCE</scope>
</reference>
<evidence type="ECO:0000313" key="2">
    <source>
        <dbReference type="EMBL" id="CAD7647096.1"/>
    </source>
</evidence>
<keyword evidence="3" id="KW-1185">Reference proteome</keyword>
<feature type="compositionally biased region" description="Basic residues" evidence="1">
    <location>
        <begin position="399"/>
        <end position="409"/>
    </location>
</feature>
<dbReference type="EMBL" id="OC917452">
    <property type="protein sequence ID" value="CAD7647096.1"/>
    <property type="molecule type" value="Genomic_DNA"/>
</dbReference>
<gene>
    <name evidence="2" type="ORF">ONB1V03_LOCUS6079</name>
</gene>
<feature type="region of interest" description="Disordered" evidence="1">
    <location>
        <begin position="156"/>
        <end position="183"/>
    </location>
</feature>
<dbReference type="InterPro" id="IPR011993">
    <property type="entry name" value="PH-like_dom_sf"/>
</dbReference>
<evidence type="ECO:0000313" key="3">
    <source>
        <dbReference type="Proteomes" id="UP000728032"/>
    </source>
</evidence>
<evidence type="ECO:0008006" key="4">
    <source>
        <dbReference type="Google" id="ProtNLM"/>
    </source>
</evidence>
<dbReference type="AlphaFoldDB" id="A0A7R9LSM9"/>
<feature type="region of interest" description="Disordered" evidence="1">
    <location>
        <begin position="378"/>
        <end position="409"/>
    </location>
</feature>
<accession>A0A7R9LSM9</accession>
<name>A0A7R9LSM9_9ACAR</name>
<protein>
    <recommendedName>
        <fullName evidence="4">WH1 domain-containing protein</fullName>
    </recommendedName>
</protein>
<dbReference type="Proteomes" id="UP000728032">
    <property type="component" value="Unassembled WGS sequence"/>
</dbReference>
<dbReference type="Gene3D" id="2.30.29.30">
    <property type="entry name" value="Pleckstrin-homology domain (PH domain)/Phosphotyrosine-binding domain (PTB)"/>
    <property type="match status" value="2"/>
</dbReference>